<keyword evidence="1" id="KW-1133">Transmembrane helix</keyword>
<keyword evidence="4" id="KW-1185">Reference proteome</keyword>
<feature type="transmembrane region" description="Helical" evidence="1">
    <location>
        <begin position="112"/>
        <end position="130"/>
    </location>
</feature>
<dbReference type="GO" id="GO:0035725">
    <property type="term" value="P:sodium ion transmembrane transport"/>
    <property type="evidence" value="ECO:0007669"/>
    <property type="project" value="TreeGrafter"/>
</dbReference>
<dbReference type="InterPro" id="IPR051413">
    <property type="entry name" value="K/Na_HCN_channel"/>
</dbReference>
<dbReference type="AlphaFoldDB" id="A0A9N9RG42"/>
<dbReference type="SUPFAM" id="SSF81324">
    <property type="entry name" value="Voltage-gated potassium channels"/>
    <property type="match status" value="1"/>
</dbReference>
<dbReference type="Gene3D" id="1.10.287.70">
    <property type="match status" value="1"/>
</dbReference>
<dbReference type="PANTHER" id="PTHR45689">
    <property type="entry name" value="I[[H]] CHANNEL, ISOFORM E"/>
    <property type="match status" value="1"/>
</dbReference>
<dbReference type="GO" id="GO:0003254">
    <property type="term" value="P:regulation of membrane depolarization"/>
    <property type="evidence" value="ECO:0007669"/>
    <property type="project" value="TreeGrafter"/>
</dbReference>
<gene>
    <name evidence="3" type="ORF">DIATSA_LOCUS13468</name>
</gene>
<sequence length="527" mass="61617">MDDKGNHVCMLAKEPKYVDLPPTVGCWRMVLCKIREWRMPCEWHHGSKMYLRSRKSMTRERDRVVELGYWPVLHPYSPIKHYWDCIAFTVGFLAILYIPVEVFKPCPSPYNYYIIIADTVAFLDICLKFITGNDRDGNRVILDSREIARRYLCGTFILDLISTLPFQFIQITEGCRYPTYTSWYLLKLFRLIAIGKAWTNISNQMQLSYVTTTSIAVLTRLVLFIHWMAYIYYQIPIIFVHYYNFKGLANSWIKRFLIEDLYDTSIYIKYSMSLFYVGGMINGAERPSDLGFYLVEETIMSSTIGLIGLMFMVYVWSTLLRMAAYSRFAMYLYEGGLKELQNYMVFKRMPASLRDKIQVFINYKFFGHYFNERDILNTINEQIKQDINMHCCKRLVMNVPLFHEMPIAFLNAIVFKLVQVIYLPGETVIKCDQPGSSIYLIYSGTVAVINAAGQEVAHLRDGSYFGEAALFNPGSQRSSTIIALEITEMYKLSNKEFQSCLQAYPHLKRRLDDYTKSGRRRNFATYN</sequence>
<feature type="transmembrane region" description="Helical" evidence="1">
    <location>
        <begin position="82"/>
        <end position="100"/>
    </location>
</feature>
<dbReference type="Gene3D" id="1.10.287.630">
    <property type="entry name" value="Helix hairpin bin"/>
    <property type="match status" value="1"/>
</dbReference>
<dbReference type="OrthoDB" id="421226at2759"/>
<dbReference type="PROSITE" id="PS50042">
    <property type="entry name" value="CNMP_BINDING_3"/>
    <property type="match status" value="1"/>
</dbReference>
<dbReference type="GO" id="GO:0005249">
    <property type="term" value="F:voltage-gated potassium channel activity"/>
    <property type="evidence" value="ECO:0007669"/>
    <property type="project" value="TreeGrafter"/>
</dbReference>
<dbReference type="SMART" id="SM00100">
    <property type="entry name" value="cNMP"/>
    <property type="match status" value="1"/>
</dbReference>
<feature type="transmembrane region" description="Helical" evidence="1">
    <location>
        <begin position="261"/>
        <end position="279"/>
    </location>
</feature>
<feature type="transmembrane region" description="Helical" evidence="1">
    <location>
        <begin position="151"/>
        <end position="171"/>
    </location>
</feature>
<evidence type="ECO:0000256" key="1">
    <source>
        <dbReference type="SAM" id="Phobius"/>
    </source>
</evidence>
<dbReference type="Proteomes" id="UP001153714">
    <property type="component" value="Chromosome 9"/>
</dbReference>
<dbReference type="InterPro" id="IPR000595">
    <property type="entry name" value="cNMP-bd_dom"/>
</dbReference>
<keyword evidence="1" id="KW-0472">Membrane</keyword>
<dbReference type="InterPro" id="IPR018490">
    <property type="entry name" value="cNMP-bd_dom_sf"/>
</dbReference>
<keyword evidence="1" id="KW-0812">Transmembrane</keyword>
<dbReference type="GO" id="GO:0098855">
    <property type="term" value="C:HCN channel complex"/>
    <property type="evidence" value="ECO:0007669"/>
    <property type="project" value="TreeGrafter"/>
</dbReference>
<dbReference type="SUPFAM" id="SSF51206">
    <property type="entry name" value="cAMP-binding domain-like"/>
    <property type="match status" value="1"/>
</dbReference>
<feature type="domain" description="Cyclic nucleotide-binding" evidence="2">
    <location>
        <begin position="401"/>
        <end position="511"/>
    </location>
</feature>
<dbReference type="EMBL" id="OU893340">
    <property type="protein sequence ID" value="CAG9796268.1"/>
    <property type="molecule type" value="Genomic_DNA"/>
</dbReference>
<dbReference type="Gene3D" id="2.60.120.10">
    <property type="entry name" value="Jelly Rolls"/>
    <property type="match status" value="1"/>
</dbReference>
<proteinExistence type="predicted"/>
<organism evidence="3 4">
    <name type="scientific">Diatraea saccharalis</name>
    <name type="common">sugarcane borer</name>
    <dbReference type="NCBI Taxonomy" id="40085"/>
    <lineage>
        <taxon>Eukaryota</taxon>
        <taxon>Metazoa</taxon>
        <taxon>Ecdysozoa</taxon>
        <taxon>Arthropoda</taxon>
        <taxon>Hexapoda</taxon>
        <taxon>Insecta</taxon>
        <taxon>Pterygota</taxon>
        <taxon>Neoptera</taxon>
        <taxon>Endopterygota</taxon>
        <taxon>Lepidoptera</taxon>
        <taxon>Glossata</taxon>
        <taxon>Ditrysia</taxon>
        <taxon>Pyraloidea</taxon>
        <taxon>Crambidae</taxon>
        <taxon>Crambinae</taxon>
        <taxon>Diatraea</taxon>
    </lineage>
</organism>
<accession>A0A9N9RG42</accession>
<protein>
    <recommendedName>
        <fullName evidence="2">Cyclic nucleotide-binding domain-containing protein</fullName>
    </recommendedName>
</protein>
<feature type="transmembrane region" description="Helical" evidence="1">
    <location>
        <begin position="231"/>
        <end position="249"/>
    </location>
</feature>
<evidence type="ECO:0000259" key="2">
    <source>
        <dbReference type="PROSITE" id="PS50042"/>
    </source>
</evidence>
<dbReference type="PANTHER" id="PTHR45689:SF14">
    <property type="entry name" value="CYCLIC NUCLEOTIDE-GATED CATION CHANNEL SUBUNIT A-LIKE PROTEIN"/>
    <property type="match status" value="1"/>
</dbReference>
<evidence type="ECO:0000313" key="3">
    <source>
        <dbReference type="EMBL" id="CAG9796268.1"/>
    </source>
</evidence>
<reference evidence="3" key="1">
    <citation type="submission" date="2021-12" db="EMBL/GenBank/DDBJ databases">
        <authorList>
            <person name="King R."/>
        </authorList>
    </citation>
    <scope>NUCLEOTIDE SEQUENCE</scope>
</reference>
<feature type="transmembrane region" description="Helical" evidence="1">
    <location>
        <begin position="299"/>
        <end position="320"/>
    </location>
</feature>
<name>A0A9N9RG42_9NEOP</name>
<dbReference type="Pfam" id="PF00027">
    <property type="entry name" value="cNMP_binding"/>
    <property type="match status" value="1"/>
</dbReference>
<dbReference type="InterPro" id="IPR014710">
    <property type="entry name" value="RmlC-like_jellyroll"/>
</dbReference>
<dbReference type="CDD" id="cd00038">
    <property type="entry name" value="CAP_ED"/>
    <property type="match status" value="1"/>
</dbReference>
<evidence type="ECO:0000313" key="4">
    <source>
        <dbReference type="Proteomes" id="UP001153714"/>
    </source>
</evidence>
<reference evidence="3" key="2">
    <citation type="submission" date="2022-10" db="EMBL/GenBank/DDBJ databases">
        <authorList>
            <consortium name="ENA_rothamsted_submissions"/>
            <consortium name="culmorum"/>
            <person name="King R."/>
        </authorList>
    </citation>
    <scope>NUCLEOTIDE SEQUENCE</scope>
</reference>